<dbReference type="GO" id="GO:1990281">
    <property type="term" value="C:efflux pump complex"/>
    <property type="evidence" value="ECO:0007669"/>
    <property type="project" value="TreeGrafter"/>
</dbReference>
<protein>
    <recommendedName>
        <fullName evidence="12">Outer membrane efflux protein</fullName>
    </recommendedName>
</protein>
<dbReference type="Proteomes" id="UP000464378">
    <property type="component" value="Chromosome"/>
</dbReference>
<evidence type="ECO:0000256" key="1">
    <source>
        <dbReference type="ARBA" id="ARBA00004442"/>
    </source>
</evidence>
<proteinExistence type="inferred from homology"/>
<dbReference type="PANTHER" id="PTHR30026:SF21">
    <property type="entry name" value="SLR1270 PROTEIN"/>
    <property type="match status" value="1"/>
</dbReference>
<evidence type="ECO:0000256" key="3">
    <source>
        <dbReference type="ARBA" id="ARBA00022448"/>
    </source>
</evidence>
<dbReference type="Gene3D" id="1.20.1600.10">
    <property type="entry name" value="Outer membrane efflux proteins (OEP)"/>
    <property type="match status" value="1"/>
</dbReference>
<keyword evidence="4" id="KW-1134">Transmembrane beta strand</keyword>
<evidence type="ECO:0008006" key="12">
    <source>
        <dbReference type="Google" id="ProtNLM"/>
    </source>
</evidence>
<keyword evidence="7" id="KW-0998">Cell outer membrane</keyword>
<evidence type="ECO:0000256" key="2">
    <source>
        <dbReference type="ARBA" id="ARBA00007613"/>
    </source>
</evidence>
<dbReference type="KEGG" id="tim:GMBLW1_33360"/>
<dbReference type="InParanoid" id="A0A6C2YGY6"/>
<dbReference type="Pfam" id="PF02321">
    <property type="entry name" value="OEP"/>
    <property type="match status" value="1"/>
</dbReference>
<dbReference type="PANTHER" id="PTHR30026">
    <property type="entry name" value="OUTER MEMBRANE PROTEIN TOLC"/>
    <property type="match status" value="1"/>
</dbReference>
<evidence type="ECO:0000313" key="10">
    <source>
        <dbReference type="EMBL" id="VIP00624.1"/>
    </source>
</evidence>
<dbReference type="RefSeq" id="WP_162655827.1">
    <property type="nucleotide sequence ID" value="NZ_LR593887.1"/>
</dbReference>
<evidence type="ECO:0000256" key="9">
    <source>
        <dbReference type="SAM" id="SignalP"/>
    </source>
</evidence>
<gene>
    <name evidence="10" type="ORF">GMBLW1_33360</name>
</gene>
<keyword evidence="11" id="KW-1185">Reference proteome</keyword>
<comment type="similarity">
    <text evidence="2">Belongs to the outer membrane factor (OMF) (TC 1.B.17) family.</text>
</comment>
<dbReference type="InterPro" id="IPR003423">
    <property type="entry name" value="OMP_efflux"/>
</dbReference>
<accession>A0A6C2YGY6</accession>
<reference evidence="10" key="1">
    <citation type="submission" date="2019-04" db="EMBL/GenBank/DDBJ databases">
        <authorList>
            <consortium name="Science for Life Laboratories"/>
        </authorList>
    </citation>
    <scope>NUCLEOTIDE SEQUENCE</scope>
    <source>
        <strain evidence="10">MBLW1</strain>
    </source>
</reference>
<dbReference type="GO" id="GO:0015562">
    <property type="term" value="F:efflux transmembrane transporter activity"/>
    <property type="evidence" value="ECO:0007669"/>
    <property type="project" value="InterPro"/>
</dbReference>
<comment type="subcellular location">
    <subcellularLocation>
        <location evidence="1">Cell outer membrane</location>
    </subcellularLocation>
</comment>
<dbReference type="PROSITE" id="PS51257">
    <property type="entry name" value="PROKAR_LIPOPROTEIN"/>
    <property type="match status" value="1"/>
</dbReference>
<evidence type="ECO:0000313" key="11">
    <source>
        <dbReference type="Proteomes" id="UP000464378"/>
    </source>
</evidence>
<dbReference type="InterPro" id="IPR051906">
    <property type="entry name" value="TolC-like"/>
</dbReference>
<feature type="region of interest" description="Disordered" evidence="8">
    <location>
        <begin position="29"/>
        <end position="85"/>
    </location>
</feature>
<keyword evidence="6" id="KW-0472">Membrane</keyword>
<dbReference type="AlphaFoldDB" id="A0A6C2YGY6"/>
<evidence type="ECO:0000256" key="4">
    <source>
        <dbReference type="ARBA" id="ARBA00022452"/>
    </source>
</evidence>
<dbReference type="GO" id="GO:0015288">
    <property type="term" value="F:porin activity"/>
    <property type="evidence" value="ECO:0007669"/>
    <property type="project" value="TreeGrafter"/>
</dbReference>
<evidence type="ECO:0000256" key="8">
    <source>
        <dbReference type="SAM" id="MobiDB-lite"/>
    </source>
</evidence>
<organism evidence="10">
    <name type="scientific">Tuwongella immobilis</name>
    <dbReference type="NCBI Taxonomy" id="692036"/>
    <lineage>
        <taxon>Bacteria</taxon>
        <taxon>Pseudomonadati</taxon>
        <taxon>Planctomycetota</taxon>
        <taxon>Planctomycetia</taxon>
        <taxon>Gemmatales</taxon>
        <taxon>Gemmataceae</taxon>
        <taxon>Tuwongella</taxon>
    </lineage>
</organism>
<keyword evidence="3" id="KW-0813">Transport</keyword>
<feature type="signal peptide" evidence="9">
    <location>
        <begin position="1"/>
        <end position="22"/>
    </location>
</feature>
<feature type="compositionally biased region" description="Pro residues" evidence="8">
    <location>
        <begin position="68"/>
        <end position="85"/>
    </location>
</feature>
<dbReference type="EMBL" id="LR593887">
    <property type="protein sequence ID" value="VTR96666.1"/>
    <property type="molecule type" value="Genomic_DNA"/>
</dbReference>
<evidence type="ECO:0000256" key="7">
    <source>
        <dbReference type="ARBA" id="ARBA00023237"/>
    </source>
</evidence>
<sequence length="567" mass="61776">MKRWTWTSWLLGISMGCGLAHAQEPAALAPPMSGGANPPNGAAQPNPVPTPLGMPRPLGQPGAVPPNGALPPGFPQPGGLPQPVIPPRIGMPNFAPNPRPLPELPAPVAALPLRGTEYSLTDGPLDLGEVLNSVEQSYPTLLAVLQERAVADGRRLSAMGAFDTNLKANSLNVPAGTYENNRFAVGVDQAFMNSGVTTFAGYRGGYGDFQTYYLDRKTALGGELKAGVLVPLLKDNDIDKRRATLFKADIDRALVEPSIERQRLDLQRAAARAYWFWVAAGIRVRIAKELYQLALERDSQLADRVARGAQAEIERVDNQQNVAARASLLAQAEQVFQQAAIDLSLFLRDSAGRALIPAASRLPKIATPQPLQGDQLDQAIQLAYRLRPELVRLRLQRDKLRVDLRLAENQMLPGLNLYLTGSQDMGSGKSSTSGPNGLDRSALDTGVEFSVPVQRREARGQIISINAQLAQLNQQERLAIDAIRAEVQNSWTSLDRIYEAWRQTKARVDLARTVAEAEREQFRLGRSTILTVTLREQAAFDAEVSLILAAADYFRSLADYRAALGVR</sequence>
<dbReference type="GO" id="GO:0009279">
    <property type="term" value="C:cell outer membrane"/>
    <property type="evidence" value="ECO:0007669"/>
    <property type="project" value="UniProtKB-SubCell"/>
</dbReference>
<dbReference type="EMBL" id="LR586016">
    <property type="protein sequence ID" value="VIP00624.1"/>
    <property type="molecule type" value="Genomic_DNA"/>
</dbReference>
<name>A0A6C2YGY6_9BACT</name>
<feature type="compositionally biased region" description="Low complexity" evidence="8">
    <location>
        <begin position="29"/>
        <end position="45"/>
    </location>
</feature>
<evidence type="ECO:0000256" key="5">
    <source>
        <dbReference type="ARBA" id="ARBA00022692"/>
    </source>
</evidence>
<evidence type="ECO:0000256" key="6">
    <source>
        <dbReference type="ARBA" id="ARBA00023136"/>
    </source>
</evidence>
<keyword evidence="5" id="KW-0812">Transmembrane</keyword>
<dbReference type="SUPFAM" id="SSF56954">
    <property type="entry name" value="Outer membrane efflux proteins (OEP)"/>
    <property type="match status" value="1"/>
</dbReference>
<keyword evidence="9" id="KW-0732">Signal</keyword>
<feature type="chain" id="PRO_5036172679" description="Outer membrane efflux protein" evidence="9">
    <location>
        <begin position="23"/>
        <end position="567"/>
    </location>
</feature>